<dbReference type="InterPro" id="IPR025291">
    <property type="entry name" value="DUF4153"/>
</dbReference>
<keyword evidence="1" id="KW-0472">Membrane</keyword>
<proteinExistence type="predicted"/>
<keyword evidence="1" id="KW-0812">Transmembrane</keyword>
<dbReference type="Pfam" id="PF13687">
    <property type="entry name" value="DUF4153"/>
    <property type="match status" value="1"/>
</dbReference>
<reference evidence="2" key="1">
    <citation type="journal article" date="2014" name="Front. Microbiol.">
        <title>High frequency of phylogenetically diverse reductive dehalogenase-homologous genes in deep subseafloor sedimentary metagenomes.</title>
        <authorList>
            <person name="Kawai M."/>
            <person name="Futagami T."/>
            <person name="Toyoda A."/>
            <person name="Takaki Y."/>
            <person name="Nishi S."/>
            <person name="Hori S."/>
            <person name="Arai W."/>
            <person name="Tsubouchi T."/>
            <person name="Morono Y."/>
            <person name="Uchiyama I."/>
            <person name="Ito T."/>
            <person name="Fujiyama A."/>
            <person name="Inagaki F."/>
            <person name="Takami H."/>
        </authorList>
    </citation>
    <scope>NUCLEOTIDE SEQUENCE</scope>
    <source>
        <strain evidence="2">Expedition CK06-06</strain>
    </source>
</reference>
<name>X1UJJ7_9ZZZZ</name>
<protein>
    <submittedName>
        <fullName evidence="2">Uncharacterized protein</fullName>
    </submittedName>
</protein>
<feature type="transmembrane region" description="Helical" evidence="1">
    <location>
        <begin position="156"/>
        <end position="177"/>
    </location>
</feature>
<feature type="transmembrane region" description="Helical" evidence="1">
    <location>
        <begin position="35"/>
        <end position="54"/>
    </location>
</feature>
<dbReference type="EMBL" id="BARW01036404">
    <property type="protein sequence ID" value="GAJ17628.1"/>
    <property type="molecule type" value="Genomic_DNA"/>
</dbReference>
<evidence type="ECO:0000256" key="1">
    <source>
        <dbReference type="SAM" id="Phobius"/>
    </source>
</evidence>
<evidence type="ECO:0000313" key="2">
    <source>
        <dbReference type="EMBL" id="GAJ17628.1"/>
    </source>
</evidence>
<feature type="non-terminal residue" evidence="2">
    <location>
        <position position="212"/>
    </location>
</feature>
<feature type="transmembrane region" description="Helical" evidence="1">
    <location>
        <begin position="87"/>
        <end position="105"/>
    </location>
</feature>
<comment type="caution">
    <text evidence="2">The sequence shown here is derived from an EMBL/GenBank/DDBJ whole genome shotgun (WGS) entry which is preliminary data.</text>
</comment>
<feature type="non-terminal residue" evidence="2">
    <location>
        <position position="1"/>
    </location>
</feature>
<gene>
    <name evidence="2" type="ORF">S12H4_56508</name>
</gene>
<dbReference type="AlphaFoldDB" id="X1UJJ7"/>
<accession>X1UJJ7</accession>
<organism evidence="2">
    <name type="scientific">marine sediment metagenome</name>
    <dbReference type="NCBI Taxonomy" id="412755"/>
    <lineage>
        <taxon>unclassified sequences</taxon>
        <taxon>metagenomes</taxon>
        <taxon>ecological metagenomes</taxon>
    </lineage>
</organism>
<feature type="transmembrane region" description="Helical" evidence="1">
    <location>
        <begin position="12"/>
        <end position="29"/>
    </location>
</feature>
<sequence>ERAMIRGKPSARILLVALALGWGVDLLFYGKALGISAPLFVLLLMVALSGLGWLERVRPVRRNLWLLAPLMFFASMVFVRANPFVTFLNVVGSLALLGLIAHFYAAGHPQQLGLIGYPIVLLRTGGNALVRPAPLVSTSVNLEAARQRGSRNLVPVIRGLLLALPVLVIFTGLLASADLVFANYLEDFFSLEILPDLLELLWRGIIVLGAAW</sequence>
<keyword evidence="1" id="KW-1133">Transmembrane helix</keyword>
<feature type="transmembrane region" description="Helical" evidence="1">
    <location>
        <begin position="63"/>
        <end position="81"/>
    </location>
</feature>